<dbReference type="PANTHER" id="PTHR43000">
    <property type="entry name" value="DTDP-D-GLUCOSE 4,6-DEHYDRATASE-RELATED"/>
    <property type="match status" value="1"/>
</dbReference>
<proteinExistence type="predicted"/>
<comment type="caution">
    <text evidence="2">The sequence shown here is derived from an EMBL/GenBank/DDBJ whole genome shotgun (WGS) entry which is preliminary data.</text>
</comment>
<reference evidence="2 3" key="1">
    <citation type="submission" date="2018-09" db="EMBL/GenBank/DDBJ databases">
        <authorList>
            <person name="Zhu H."/>
        </authorList>
    </citation>
    <scope>NUCLEOTIDE SEQUENCE [LARGE SCALE GENOMIC DNA]</scope>
    <source>
        <strain evidence="2 3">K2R10-39</strain>
    </source>
</reference>
<dbReference type="AlphaFoldDB" id="A0A418X660"/>
<dbReference type="Gene3D" id="3.90.25.10">
    <property type="entry name" value="UDP-galactose 4-epimerase, domain 1"/>
    <property type="match status" value="1"/>
</dbReference>
<dbReference type="CDD" id="cd05252">
    <property type="entry name" value="CDP_GD_SDR_e"/>
    <property type="match status" value="1"/>
</dbReference>
<dbReference type="NCBIfam" id="TIGR02622">
    <property type="entry name" value="CDP_4_6_dhtase"/>
    <property type="match status" value="1"/>
</dbReference>
<feature type="domain" description="NAD(P)-binding" evidence="1">
    <location>
        <begin position="17"/>
        <end position="330"/>
    </location>
</feature>
<sequence>MSGAHSLQAAYAGRRVFVTGHTGFKGSWLSLWLARLGAHVTGYALPPCTTPSVFELARVGEALTRHVTGDVRDQVALTTAMREAAPEVIFHLAAQPLVRLSYREPAATWSTNVMGTVNLLEAARACPSVKAIVVITTDKCYDNREWIWGYRESDPLGGSDPYSASKAATELVVQSYRKSFFSNSGPLLASARAGNVIGGGDWSDDRLIPDAARAVASRQPLLIRNPAATRPWQHVLESLHGYLLLGARLSGGEAAMADAFNFGPDAADNLSVADVLTRLQAHWPALNWQLEENAEQAPHEARFLYLDSSKARRLLDWTPTWQLATGLEKTAQWYYTVAQQPSAARAITEQQLDQFCS</sequence>
<dbReference type="Gene3D" id="3.40.50.720">
    <property type="entry name" value="NAD(P)-binding Rossmann-like Domain"/>
    <property type="match status" value="1"/>
</dbReference>
<evidence type="ECO:0000313" key="3">
    <source>
        <dbReference type="Proteomes" id="UP000285190"/>
    </source>
</evidence>
<dbReference type="OrthoDB" id="9779041at2"/>
<keyword evidence="2" id="KW-0456">Lyase</keyword>
<name>A0A418X660_9BURK</name>
<protein>
    <submittedName>
        <fullName evidence="2">CDP-glucose 4,6-dehydratase</fullName>
        <ecNumber evidence="2">4.2.1.45</ecNumber>
    </submittedName>
</protein>
<dbReference type="Pfam" id="PF16363">
    <property type="entry name" value="GDP_Man_Dehyd"/>
    <property type="match status" value="1"/>
</dbReference>
<keyword evidence="3" id="KW-1185">Reference proteome</keyword>
<evidence type="ECO:0000259" key="1">
    <source>
        <dbReference type="Pfam" id="PF16363"/>
    </source>
</evidence>
<dbReference type="InterPro" id="IPR013445">
    <property type="entry name" value="CDP_4_6_deHydtase"/>
</dbReference>
<dbReference type="EMBL" id="QYUN01000002">
    <property type="protein sequence ID" value="RJG07920.1"/>
    <property type="molecule type" value="Genomic_DNA"/>
</dbReference>
<evidence type="ECO:0000313" key="2">
    <source>
        <dbReference type="EMBL" id="RJG07920.1"/>
    </source>
</evidence>
<dbReference type="GO" id="GO:0047733">
    <property type="term" value="F:CDP-glucose 4,6-dehydratase activity"/>
    <property type="evidence" value="ECO:0007669"/>
    <property type="project" value="UniProtKB-EC"/>
</dbReference>
<dbReference type="InterPro" id="IPR016040">
    <property type="entry name" value="NAD(P)-bd_dom"/>
</dbReference>
<dbReference type="Proteomes" id="UP000285190">
    <property type="component" value="Unassembled WGS sequence"/>
</dbReference>
<dbReference type="EC" id="4.2.1.45" evidence="2"/>
<dbReference type="SUPFAM" id="SSF51735">
    <property type="entry name" value="NAD(P)-binding Rossmann-fold domains"/>
    <property type="match status" value="1"/>
</dbReference>
<accession>A0A418X660</accession>
<dbReference type="InterPro" id="IPR036291">
    <property type="entry name" value="NAD(P)-bd_dom_sf"/>
</dbReference>
<dbReference type="RefSeq" id="WP_119741834.1">
    <property type="nucleotide sequence ID" value="NZ_QYUN01000002.1"/>
</dbReference>
<organism evidence="2 3">
    <name type="scientific">Noviherbaspirillum cavernae</name>
    <dbReference type="NCBI Taxonomy" id="2320862"/>
    <lineage>
        <taxon>Bacteria</taxon>
        <taxon>Pseudomonadati</taxon>
        <taxon>Pseudomonadota</taxon>
        <taxon>Betaproteobacteria</taxon>
        <taxon>Burkholderiales</taxon>
        <taxon>Oxalobacteraceae</taxon>
        <taxon>Noviherbaspirillum</taxon>
    </lineage>
</organism>
<gene>
    <name evidence="2" type="primary">rfbG</name>
    <name evidence="2" type="ORF">D3870_08040</name>
</gene>